<proteinExistence type="predicted"/>
<dbReference type="EMBL" id="BDGG01000002">
    <property type="protein sequence ID" value="GAU91505.1"/>
    <property type="molecule type" value="Genomic_DNA"/>
</dbReference>
<evidence type="ECO:0000313" key="3">
    <source>
        <dbReference type="Proteomes" id="UP000186922"/>
    </source>
</evidence>
<evidence type="ECO:0000256" key="1">
    <source>
        <dbReference type="SAM" id="SignalP"/>
    </source>
</evidence>
<evidence type="ECO:0000313" key="2">
    <source>
        <dbReference type="EMBL" id="GAU91505.1"/>
    </source>
</evidence>
<reference evidence="2 3" key="1">
    <citation type="journal article" date="2016" name="Nat. Commun.">
        <title>Extremotolerant tardigrade genome and improved radiotolerance of human cultured cells by tardigrade-unique protein.</title>
        <authorList>
            <person name="Hashimoto T."/>
            <person name="Horikawa D.D."/>
            <person name="Saito Y."/>
            <person name="Kuwahara H."/>
            <person name="Kozuka-Hata H."/>
            <person name="Shin-I T."/>
            <person name="Minakuchi Y."/>
            <person name="Ohishi K."/>
            <person name="Motoyama A."/>
            <person name="Aizu T."/>
            <person name="Enomoto A."/>
            <person name="Kondo K."/>
            <person name="Tanaka S."/>
            <person name="Hara Y."/>
            <person name="Koshikawa S."/>
            <person name="Sagara H."/>
            <person name="Miura T."/>
            <person name="Yokobori S."/>
            <person name="Miyagawa K."/>
            <person name="Suzuki Y."/>
            <person name="Kubo T."/>
            <person name="Oyama M."/>
            <person name="Kohara Y."/>
            <person name="Fujiyama A."/>
            <person name="Arakawa K."/>
            <person name="Katayama T."/>
            <person name="Toyoda A."/>
            <person name="Kunieda T."/>
        </authorList>
    </citation>
    <scope>NUCLEOTIDE SEQUENCE [LARGE SCALE GENOMIC DNA]</scope>
    <source>
        <strain evidence="2 3">YOKOZUNA-1</strain>
    </source>
</reference>
<name>A0A1D1USS9_RAMVA</name>
<organism evidence="2 3">
    <name type="scientific">Ramazzottius varieornatus</name>
    <name type="common">Water bear</name>
    <name type="synonym">Tardigrade</name>
    <dbReference type="NCBI Taxonomy" id="947166"/>
    <lineage>
        <taxon>Eukaryota</taxon>
        <taxon>Metazoa</taxon>
        <taxon>Ecdysozoa</taxon>
        <taxon>Tardigrada</taxon>
        <taxon>Eutardigrada</taxon>
        <taxon>Parachela</taxon>
        <taxon>Hypsibioidea</taxon>
        <taxon>Ramazzottiidae</taxon>
        <taxon>Ramazzottius</taxon>
    </lineage>
</organism>
<keyword evidence="1" id="KW-0732">Signal</keyword>
<sequence>MIYFMRISTFVVLLLVHTCSVQSGDLELPHRNKRAVFPFTFGDTILDIQCSANAVTVCAPNGASSCPIGYTGKANVGACGFATLQLYLTTGNLAGTCCVLDPAAVVTTSAPPASTPNIVIPQIVAYPVYVQYPYGPNQAANSYSYPTDAKPFLLPTYDKPQPPYASAPATYQAPPEYATPAPYAPAPYVLAPSYDYPTPYATPAPYAPPPTYAPAPVYRTPAPTYAPAPVYQTSAPAYQPPAPAPTYYSPAPAPIYHPPAYQPAPAYQPPAYQAPYVAPPYATPALYMAPPLPATYMYAAPRVGLPPSSYMDRSSGITFGSQEELEEFQRASKNL</sequence>
<feature type="chain" id="PRO_5008897583" evidence="1">
    <location>
        <begin position="24"/>
        <end position="335"/>
    </location>
</feature>
<gene>
    <name evidence="2" type="primary">RvY_03744-1</name>
    <name evidence="2" type="synonym">RvY_03744.1</name>
    <name evidence="2" type="ORF">RvY_03744</name>
</gene>
<keyword evidence="3" id="KW-1185">Reference proteome</keyword>
<feature type="signal peptide" evidence="1">
    <location>
        <begin position="1"/>
        <end position="23"/>
    </location>
</feature>
<protein>
    <submittedName>
        <fullName evidence="2">Uncharacterized protein</fullName>
    </submittedName>
</protein>
<comment type="caution">
    <text evidence="2">The sequence shown here is derived from an EMBL/GenBank/DDBJ whole genome shotgun (WGS) entry which is preliminary data.</text>
</comment>
<accession>A0A1D1USS9</accession>
<dbReference type="Proteomes" id="UP000186922">
    <property type="component" value="Unassembled WGS sequence"/>
</dbReference>
<dbReference type="PRINTS" id="PR01217">
    <property type="entry name" value="PRICHEXTENSN"/>
</dbReference>
<dbReference type="AlphaFoldDB" id="A0A1D1USS9"/>
<dbReference type="STRING" id="947166.A0A1D1USS9"/>